<keyword evidence="5" id="KW-0808">Transferase</keyword>
<feature type="transmembrane region" description="Helical" evidence="10">
    <location>
        <begin position="185"/>
        <end position="207"/>
    </location>
</feature>
<dbReference type="SUPFAM" id="SSF47384">
    <property type="entry name" value="Homodimeric domain of signal transducing histidine kinase"/>
    <property type="match status" value="1"/>
</dbReference>
<evidence type="ECO:0000256" key="10">
    <source>
        <dbReference type="SAM" id="Phobius"/>
    </source>
</evidence>
<evidence type="ECO:0000256" key="9">
    <source>
        <dbReference type="SAM" id="Coils"/>
    </source>
</evidence>
<feature type="domain" description="Histidine kinase" evidence="11">
    <location>
        <begin position="265"/>
        <end position="479"/>
    </location>
</feature>
<keyword evidence="6 13" id="KW-0418">Kinase</keyword>
<evidence type="ECO:0000259" key="11">
    <source>
        <dbReference type="PROSITE" id="PS50109"/>
    </source>
</evidence>
<keyword evidence="10" id="KW-1133">Transmembrane helix</keyword>
<evidence type="ECO:0000256" key="5">
    <source>
        <dbReference type="ARBA" id="ARBA00022679"/>
    </source>
</evidence>
<dbReference type="SMART" id="SM00388">
    <property type="entry name" value="HisKA"/>
    <property type="match status" value="1"/>
</dbReference>
<evidence type="ECO:0000256" key="7">
    <source>
        <dbReference type="ARBA" id="ARBA00023012"/>
    </source>
</evidence>
<feature type="domain" description="HAMP" evidence="12">
    <location>
        <begin position="205"/>
        <end position="257"/>
    </location>
</feature>
<dbReference type="EC" id="2.7.13.3" evidence="3"/>
<dbReference type="GO" id="GO:0016020">
    <property type="term" value="C:membrane"/>
    <property type="evidence" value="ECO:0007669"/>
    <property type="project" value="UniProtKB-SubCell"/>
</dbReference>
<feature type="transmembrane region" description="Helical" evidence="10">
    <location>
        <begin position="7"/>
        <end position="25"/>
    </location>
</feature>
<evidence type="ECO:0000256" key="3">
    <source>
        <dbReference type="ARBA" id="ARBA00012438"/>
    </source>
</evidence>
<evidence type="ECO:0000256" key="4">
    <source>
        <dbReference type="ARBA" id="ARBA00022553"/>
    </source>
</evidence>
<dbReference type="InterPro" id="IPR036890">
    <property type="entry name" value="HATPase_C_sf"/>
</dbReference>
<evidence type="ECO:0000256" key="1">
    <source>
        <dbReference type="ARBA" id="ARBA00000085"/>
    </source>
</evidence>
<dbReference type="InterPro" id="IPR003594">
    <property type="entry name" value="HATPase_dom"/>
</dbReference>
<comment type="subcellular location">
    <subcellularLocation>
        <location evidence="2">Membrane</location>
    </subcellularLocation>
</comment>
<organism evidence="13 14">
    <name type="scientific">Candidatus Limousia pullorum</name>
    <dbReference type="NCBI Taxonomy" id="2840860"/>
    <lineage>
        <taxon>Bacteria</taxon>
        <taxon>Bacillati</taxon>
        <taxon>Bacillota</taxon>
        <taxon>Clostridia</taxon>
        <taxon>Eubacteriales</taxon>
        <taxon>Oscillospiraceae</taxon>
        <taxon>Oscillospiraceae incertae sedis</taxon>
        <taxon>Candidatus Limousia</taxon>
    </lineage>
</organism>
<evidence type="ECO:0000256" key="8">
    <source>
        <dbReference type="ARBA" id="ARBA00023136"/>
    </source>
</evidence>
<sequence length="516" mass="58833">MPLRYRVVMYFLLFSLIMLILLWLFQTVFFKGFYRSVKISQVESCAKNIITMMQGTEDDEGVNVDKVSAMVEYIYEQNDMMVALYDLNTNFAMSICSSDVPENLEKISGSDVIRYRNMAMQNGGTYLEYRHKALNEDSGSLEKYAAESVTYSEVFMDSGNGRYMITIRSIITPFNSVVDTLRNQLIIISAILIVLSVVLSIIVSNLITRPIIKTNKAAKELAKQHYDVKFESDGYLEIRELNDTLNFAARELTKVEKLRKDLIANISHDLRTPLTMITGYGEVIRDLPGENTPENIQIIIDEATRLNELVTDLLDISKLQSGAMQLVRTDFSLTKCIEEIFNRYTKLIEQNHYNIVFNYKEDVIINADDVKIKQVIYNLINNAINYVGDDKTVIVTQIADKNFVRVEVTDHGVGIDPDKLEYIWDRYYKVDKAHKSAVIGTGLGLSIVKNILELHNARFGVKSKLGAGSTFWFELPVQSIKNKHYMTQKIDALEISEESTINAEVVDLSKKPSKKK</sequence>
<evidence type="ECO:0000256" key="2">
    <source>
        <dbReference type="ARBA" id="ARBA00004370"/>
    </source>
</evidence>
<dbReference type="PROSITE" id="PS50109">
    <property type="entry name" value="HIS_KIN"/>
    <property type="match status" value="1"/>
</dbReference>
<dbReference type="Proteomes" id="UP000824118">
    <property type="component" value="Unassembled WGS sequence"/>
</dbReference>
<dbReference type="AlphaFoldDB" id="A0A9D1S886"/>
<dbReference type="PANTHER" id="PTHR43711:SF1">
    <property type="entry name" value="HISTIDINE KINASE 1"/>
    <property type="match status" value="1"/>
</dbReference>
<proteinExistence type="predicted"/>
<keyword evidence="4" id="KW-0597">Phosphoprotein</keyword>
<feature type="coiled-coil region" evidence="9">
    <location>
        <begin position="238"/>
        <end position="265"/>
    </location>
</feature>
<accession>A0A9D1S886</accession>
<dbReference type="SUPFAM" id="SSF55874">
    <property type="entry name" value="ATPase domain of HSP90 chaperone/DNA topoisomerase II/histidine kinase"/>
    <property type="match status" value="1"/>
</dbReference>
<keyword evidence="8 10" id="KW-0472">Membrane</keyword>
<evidence type="ECO:0000313" key="14">
    <source>
        <dbReference type="Proteomes" id="UP000824118"/>
    </source>
</evidence>
<evidence type="ECO:0000256" key="6">
    <source>
        <dbReference type="ARBA" id="ARBA00022777"/>
    </source>
</evidence>
<keyword evidence="7" id="KW-0902">Two-component regulatory system</keyword>
<dbReference type="InterPro" id="IPR003661">
    <property type="entry name" value="HisK_dim/P_dom"/>
</dbReference>
<evidence type="ECO:0000313" key="13">
    <source>
        <dbReference type="EMBL" id="HIU50063.1"/>
    </source>
</evidence>
<dbReference type="Pfam" id="PF02518">
    <property type="entry name" value="HATPase_c"/>
    <property type="match status" value="1"/>
</dbReference>
<dbReference type="InterPro" id="IPR003660">
    <property type="entry name" value="HAMP_dom"/>
</dbReference>
<reference evidence="13" key="2">
    <citation type="journal article" date="2021" name="PeerJ">
        <title>Extensive microbial diversity within the chicken gut microbiome revealed by metagenomics and culture.</title>
        <authorList>
            <person name="Gilroy R."/>
            <person name="Ravi A."/>
            <person name="Getino M."/>
            <person name="Pursley I."/>
            <person name="Horton D.L."/>
            <person name="Alikhan N.F."/>
            <person name="Baker D."/>
            <person name="Gharbi K."/>
            <person name="Hall N."/>
            <person name="Watson M."/>
            <person name="Adriaenssens E.M."/>
            <person name="Foster-Nyarko E."/>
            <person name="Jarju S."/>
            <person name="Secka A."/>
            <person name="Antonio M."/>
            <person name="Oren A."/>
            <person name="Chaudhuri R.R."/>
            <person name="La Ragione R."/>
            <person name="Hildebrand F."/>
            <person name="Pallen M.J."/>
        </authorList>
    </citation>
    <scope>NUCLEOTIDE SEQUENCE</scope>
    <source>
        <strain evidence="13">ChiGjej1B1-1684</strain>
    </source>
</reference>
<dbReference type="PANTHER" id="PTHR43711">
    <property type="entry name" value="TWO-COMPONENT HISTIDINE KINASE"/>
    <property type="match status" value="1"/>
</dbReference>
<feature type="non-terminal residue" evidence="13">
    <location>
        <position position="516"/>
    </location>
</feature>
<dbReference type="Gene3D" id="1.10.287.130">
    <property type="match status" value="1"/>
</dbReference>
<name>A0A9D1S886_9FIRM</name>
<dbReference type="InterPro" id="IPR050736">
    <property type="entry name" value="Sensor_HK_Regulatory"/>
</dbReference>
<protein>
    <recommendedName>
        <fullName evidence="3">histidine kinase</fullName>
        <ecNumber evidence="3">2.7.13.3</ecNumber>
    </recommendedName>
</protein>
<dbReference type="CDD" id="cd00082">
    <property type="entry name" value="HisKA"/>
    <property type="match status" value="1"/>
</dbReference>
<dbReference type="InterPro" id="IPR005467">
    <property type="entry name" value="His_kinase_dom"/>
</dbReference>
<keyword evidence="9" id="KW-0175">Coiled coil</keyword>
<dbReference type="Gene3D" id="3.30.565.10">
    <property type="entry name" value="Histidine kinase-like ATPase, C-terminal domain"/>
    <property type="match status" value="1"/>
</dbReference>
<keyword evidence="10" id="KW-0812">Transmembrane</keyword>
<gene>
    <name evidence="13" type="ORF">IAD22_03515</name>
</gene>
<dbReference type="InterPro" id="IPR036097">
    <property type="entry name" value="HisK_dim/P_sf"/>
</dbReference>
<dbReference type="GO" id="GO:0000155">
    <property type="term" value="F:phosphorelay sensor kinase activity"/>
    <property type="evidence" value="ECO:0007669"/>
    <property type="project" value="InterPro"/>
</dbReference>
<dbReference type="PROSITE" id="PS50885">
    <property type="entry name" value="HAMP"/>
    <property type="match status" value="1"/>
</dbReference>
<evidence type="ECO:0000259" key="12">
    <source>
        <dbReference type="PROSITE" id="PS50885"/>
    </source>
</evidence>
<dbReference type="FunFam" id="1.10.287.130:FF:000001">
    <property type="entry name" value="Two-component sensor histidine kinase"/>
    <property type="match status" value="1"/>
</dbReference>
<dbReference type="SMART" id="SM00387">
    <property type="entry name" value="HATPase_c"/>
    <property type="match status" value="1"/>
</dbReference>
<reference evidence="13" key="1">
    <citation type="submission" date="2020-10" db="EMBL/GenBank/DDBJ databases">
        <authorList>
            <person name="Gilroy R."/>
        </authorList>
    </citation>
    <scope>NUCLEOTIDE SEQUENCE</scope>
    <source>
        <strain evidence="13">ChiGjej1B1-1684</strain>
    </source>
</reference>
<dbReference type="Pfam" id="PF00512">
    <property type="entry name" value="HisKA"/>
    <property type="match status" value="1"/>
</dbReference>
<comment type="catalytic activity">
    <reaction evidence="1">
        <text>ATP + protein L-histidine = ADP + protein N-phospho-L-histidine.</text>
        <dbReference type="EC" id="2.7.13.3"/>
    </reaction>
</comment>
<dbReference type="Gene3D" id="6.10.340.10">
    <property type="match status" value="1"/>
</dbReference>
<dbReference type="PRINTS" id="PR00344">
    <property type="entry name" value="BCTRLSENSOR"/>
</dbReference>
<dbReference type="InterPro" id="IPR004358">
    <property type="entry name" value="Sig_transdc_His_kin-like_C"/>
</dbReference>
<dbReference type="EMBL" id="DVNG01000049">
    <property type="protein sequence ID" value="HIU50063.1"/>
    <property type="molecule type" value="Genomic_DNA"/>
</dbReference>
<dbReference type="CDD" id="cd00075">
    <property type="entry name" value="HATPase"/>
    <property type="match status" value="1"/>
</dbReference>
<comment type="caution">
    <text evidence="13">The sequence shown here is derived from an EMBL/GenBank/DDBJ whole genome shotgun (WGS) entry which is preliminary data.</text>
</comment>
<dbReference type="FunFam" id="3.30.565.10:FF:000006">
    <property type="entry name" value="Sensor histidine kinase WalK"/>
    <property type="match status" value="1"/>
</dbReference>
<dbReference type="CDD" id="cd06225">
    <property type="entry name" value="HAMP"/>
    <property type="match status" value="1"/>
</dbReference>